<evidence type="ECO:0000259" key="2">
    <source>
        <dbReference type="Pfam" id="PF21068"/>
    </source>
</evidence>
<evidence type="ECO:0000259" key="1">
    <source>
        <dbReference type="Pfam" id="PF02955"/>
    </source>
</evidence>
<comment type="caution">
    <text evidence="3">The sequence shown here is derived from an EMBL/GenBank/DDBJ whole genome shotgun (WGS) entry which is preliminary data.</text>
</comment>
<dbReference type="EMBL" id="BAABAS010000021">
    <property type="protein sequence ID" value="GAA4240062.1"/>
    <property type="molecule type" value="Genomic_DNA"/>
</dbReference>
<feature type="domain" description="Prokaryotic glutathione synthetase ATP-binding" evidence="1">
    <location>
        <begin position="132"/>
        <end position="226"/>
    </location>
</feature>
<dbReference type="InterPro" id="IPR048936">
    <property type="entry name" value="MvdD-like_ATPgrasp"/>
</dbReference>
<accession>A0ABP8CK29</accession>
<dbReference type="Gene3D" id="3.30.470.20">
    <property type="entry name" value="ATP-grasp fold, B domain"/>
    <property type="match status" value="1"/>
</dbReference>
<protein>
    <submittedName>
        <fullName evidence="3">ATP-grasp ribosomal peptide maturase</fullName>
    </submittedName>
</protein>
<gene>
    <name evidence="3" type="primary">tgmB_2</name>
    <name evidence="3" type="ORF">GCM10022254_63390</name>
</gene>
<dbReference type="Proteomes" id="UP001501710">
    <property type="component" value="Unassembled WGS sequence"/>
</dbReference>
<dbReference type="PANTHER" id="PTHR21621:SF0">
    <property type="entry name" value="BETA-CITRYLGLUTAMATE SYNTHASE B-RELATED"/>
    <property type="match status" value="1"/>
</dbReference>
<dbReference type="PANTHER" id="PTHR21621">
    <property type="entry name" value="RIBOSOMAL PROTEIN S6 MODIFICATION PROTEIN"/>
    <property type="match status" value="1"/>
</dbReference>
<dbReference type="SUPFAM" id="SSF56059">
    <property type="entry name" value="Glutathione synthetase ATP-binding domain-like"/>
    <property type="match status" value="1"/>
</dbReference>
<feature type="domain" description="MvdD-like pre-ATP grasp" evidence="2">
    <location>
        <begin position="6"/>
        <end position="110"/>
    </location>
</feature>
<keyword evidence="4" id="KW-1185">Reference proteome</keyword>
<evidence type="ECO:0000313" key="3">
    <source>
        <dbReference type="EMBL" id="GAA4240062.1"/>
    </source>
</evidence>
<reference evidence="4" key="1">
    <citation type="journal article" date="2019" name="Int. J. Syst. Evol. Microbiol.">
        <title>The Global Catalogue of Microorganisms (GCM) 10K type strain sequencing project: providing services to taxonomists for standard genome sequencing and annotation.</title>
        <authorList>
            <consortium name="The Broad Institute Genomics Platform"/>
            <consortium name="The Broad Institute Genome Sequencing Center for Infectious Disease"/>
            <person name="Wu L."/>
            <person name="Ma J."/>
        </authorList>
    </citation>
    <scope>NUCLEOTIDE SEQUENCE [LARGE SCALE GENOMIC DNA]</scope>
    <source>
        <strain evidence="4">JCM 17440</strain>
    </source>
</reference>
<evidence type="ECO:0000313" key="4">
    <source>
        <dbReference type="Proteomes" id="UP001501710"/>
    </source>
</evidence>
<sequence>MLTAPQDHAADLVVAELGRRDVPVVRMDAADFPVRMRMATTLDGTGWSGTLSDAHRTLDLDRVRAVYNRRPGLHVLPSGMSPPVAEYAMAQARDGFGGVLMALDGWVNHPARNADASVKPWALAIAAECGFATPATLVTNDPAAVRAFADQHGPVVCKPLRRPAIVEGGVVKAVYTRLLTVEDLADLTGIETTAHLVQAYVPKSFELRVTVVDDQVFTARVDAGSDAARIDWRADYDALTWRPCDLPGELTAPVHAYMKATGLVYGAFDFAVDQAGTPWYLECNPNGQFGWLIEAAGLPIHHALADVLQAGTAR</sequence>
<dbReference type="Pfam" id="PF21068">
    <property type="entry name" value="ATPgraspMvdD"/>
    <property type="match status" value="1"/>
</dbReference>
<proteinExistence type="predicted"/>
<dbReference type="Pfam" id="PF02955">
    <property type="entry name" value="GSH-S_ATP"/>
    <property type="match status" value="1"/>
</dbReference>
<name>A0ABP8CK29_9ACTN</name>
<organism evidence="3 4">
    <name type="scientific">Actinomadura meridiana</name>
    <dbReference type="NCBI Taxonomy" id="559626"/>
    <lineage>
        <taxon>Bacteria</taxon>
        <taxon>Bacillati</taxon>
        <taxon>Actinomycetota</taxon>
        <taxon>Actinomycetes</taxon>
        <taxon>Streptosporangiales</taxon>
        <taxon>Thermomonosporaceae</taxon>
        <taxon>Actinomadura</taxon>
    </lineage>
</organism>
<dbReference type="InterPro" id="IPR026449">
    <property type="entry name" value="GRASP_SAV_5884"/>
</dbReference>
<dbReference type="InterPro" id="IPR004218">
    <property type="entry name" value="GSHS_ATP-bd"/>
</dbReference>
<dbReference type="NCBIfam" id="TIGR04187">
    <property type="entry name" value="GRASP_SAV_5884"/>
    <property type="match status" value="1"/>
</dbReference>